<gene>
    <name evidence="7" type="ORF">RFI_33320</name>
</gene>
<proteinExistence type="predicted"/>
<evidence type="ECO:0000313" key="8">
    <source>
        <dbReference type="Proteomes" id="UP000023152"/>
    </source>
</evidence>
<reference evidence="7 8" key="1">
    <citation type="journal article" date="2013" name="Curr. Biol.">
        <title>The Genome of the Foraminiferan Reticulomyxa filosa.</title>
        <authorList>
            <person name="Glockner G."/>
            <person name="Hulsmann N."/>
            <person name="Schleicher M."/>
            <person name="Noegel A.A."/>
            <person name="Eichinger L."/>
            <person name="Gallinger C."/>
            <person name="Pawlowski J."/>
            <person name="Sierra R."/>
            <person name="Euteneuer U."/>
            <person name="Pillet L."/>
            <person name="Moustafa A."/>
            <person name="Platzer M."/>
            <person name="Groth M."/>
            <person name="Szafranski K."/>
            <person name="Schliwa M."/>
        </authorList>
    </citation>
    <scope>NUCLEOTIDE SEQUENCE [LARGE SCALE GENOMIC DNA]</scope>
</reference>
<evidence type="ECO:0000256" key="3">
    <source>
        <dbReference type="ARBA" id="ARBA00022989"/>
    </source>
</evidence>
<accession>X6LSJ0</accession>
<evidence type="ECO:0000256" key="1">
    <source>
        <dbReference type="ARBA" id="ARBA00004141"/>
    </source>
</evidence>
<dbReference type="OrthoDB" id="296386at2759"/>
<keyword evidence="8" id="KW-1185">Reference proteome</keyword>
<organism evidence="7 8">
    <name type="scientific">Reticulomyxa filosa</name>
    <dbReference type="NCBI Taxonomy" id="46433"/>
    <lineage>
        <taxon>Eukaryota</taxon>
        <taxon>Sar</taxon>
        <taxon>Rhizaria</taxon>
        <taxon>Retaria</taxon>
        <taxon>Foraminifera</taxon>
        <taxon>Monothalamids</taxon>
        <taxon>Reticulomyxidae</taxon>
        <taxon>Reticulomyxa</taxon>
    </lineage>
</organism>
<evidence type="ECO:0000256" key="4">
    <source>
        <dbReference type="ARBA" id="ARBA00023136"/>
    </source>
</evidence>
<dbReference type="PANTHER" id="PTHR12308:SF73">
    <property type="entry name" value="ANOCTAMIN"/>
    <property type="match status" value="1"/>
</dbReference>
<feature type="transmembrane region" description="Helical" evidence="5">
    <location>
        <begin position="100"/>
        <end position="121"/>
    </location>
</feature>
<evidence type="ECO:0000313" key="7">
    <source>
        <dbReference type="EMBL" id="ETO04082.1"/>
    </source>
</evidence>
<dbReference type="GO" id="GO:0005254">
    <property type="term" value="F:chloride channel activity"/>
    <property type="evidence" value="ECO:0007669"/>
    <property type="project" value="TreeGrafter"/>
</dbReference>
<dbReference type="EMBL" id="ASPP01030452">
    <property type="protein sequence ID" value="ETO04082.1"/>
    <property type="molecule type" value="Genomic_DNA"/>
</dbReference>
<dbReference type="AlphaFoldDB" id="X6LSJ0"/>
<dbReference type="Proteomes" id="UP000023152">
    <property type="component" value="Unassembled WGS sequence"/>
</dbReference>
<evidence type="ECO:0000256" key="2">
    <source>
        <dbReference type="ARBA" id="ARBA00022692"/>
    </source>
</evidence>
<dbReference type="InterPro" id="IPR007632">
    <property type="entry name" value="Anoctamin"/>
</dbReference>
<keyword evidence="2 5" id="KW-0812">Transmembrane</keyword>
<sequence>NNDNKDKQVQTSEAGKEIRLDWSVIVEDIIYQLQCGASPDVLDNSAEIVIQYGYVILFAVVFPLMPLFSLINNFIEFAVDFHNYTHFQRPVPHAASGIGVWKQVISSFTVAAVFNNLAIIVFRSSSFDHYSFLTTTERKTYFYFVLCLAIVVILYFVRYVMPDQNEEIHESILRQQ</sequence>
<dbReference type="GO" id="GO:0016020">
    <property type="term" value="C:membrane"/>
    <property type="evidence" value="ECO:0007669"/>
    <property type="project" value="UniProtKB-SubCell"/>
</dbReference>
<comment type="subcellular location">
    <subcellularLocation>
        <location evidence="1">Membrane</location>
        <topology evidence="1">Multi-pass membrane protein</topology>
    </subcellularLocation>
</comment>
<dbReference type="InterPro" id="IPR049452">
    <property type="entry name" value="Anoctamin_TM"/>
</dbReference>
<feature type="transmembrane region" description="Helical" evidence="5">
    <location>
        <begin position="141"/>
        <end position="161"/>
    </location>
</feature>
<comment type="caution">
    <text evidence="7">The sequence shown here is derived from an EMBL/GenBank/DDBJ whole genome shotgun (WGS) entry which is preliminary data.</text>
</comment>
<feature type="transmembrane region" description="Helical" evidence="5">
    <location>
        <begin position="52"/>
        <end position="79"/>
    </location>
</feature>
<dbReference type="PANTHER" id="PTHR12308">
    <property type="entry name" value="ANOCTAMIN"/>
    <property type="match status" value="1"/>
</dbReference>
<name>X6LSJ0_RETFI</name>
<evidence type="ECO:0000256" key="5">
    <source>
        <dbReference type="SAM" id="Phobius"/>
    </source>
</evidence>
<keyword evidence="4 5" id="KW-0472">Membrane</keyword>
<keyword evidence="3 5" id="KW-1133">Transmembrane helix</keyword>
<feature type="domain" description="Anoctamin transmembrane" evidence="6">
    <location>
        <begin position="39"/>
        <end position="174"/>
    </location>
</feature>
<feature type="non-terminal residue" evidence="7">
    <location>
        <position position="1"/>
    </location>
</feature>
<feature type="non-terminal residue" evidence="7">
    <location>
        <position position="176"/>
    </location>
</feature>
<protein>
    <recommendedName>
        <fullName evidence="6">Anoctamin transmembrane domain-containing protein</fullName>
    </recommendedName>
</protein>
<dbReference type="Pfam" id="PF04547">
    <property type="entry name" value="Anoctamin"/>
    <property type="match status" value="1"/>
</dbReference>
<evidence type="ECO:0000259" key="6">
    <source>
        <dbReference type="Pfam" id="PF04547"/>
    </source>
</evidence>